<organism evidence="2 3">
    <name type="scientific">Clostridium gasigenes</name>
    <dbReference type="NCBI Taxonomy" id="94869"/>
    <lineage>
        <taxon>Bacteria</taxon>
        <taxon>Bacillati</taxon>
        <taxon>Bacillota</taxon>
        <taxon>Clostridia</taxon>
        <taxon>Eubacteriales</taxon>
        <taxon>Clostridiaceae</taxon>
        <taxon>Clostridium</taxon>
    </lineage>
</organism>
<evidence type="ECO:0000313" key="2">
    <source>
        <dbReference type="EMBL" id="MBB6715598.1"/>
    </source>
</evidence>
<protein>
    <submittedName>
        <fullName evidence="2">Uncharacterized protein</fullName>
    </submittedName>
</protein>
<sequence length="47" mass="5637">MLDLLIKSLFIVVPMLLSMAVYYKVDKEYTITDKVSLKIKTNRYKFY</sequence>
<dbReference type="AlphaFoldDB" id="A0A7X0RB72"/>
<gene>
    <name evidence="2" type="ORF">H7E68_12875</name>
</gene>
<keyword evidence="1" id="KW-0812">Transmembrane</keyword>
<keyword evidence="1" id="KW-0472">Membrane</keyword>
<dbReference type="RefSeq" id="WP_175490772.1">
    <property type="nucleotide sequence ID" value="NZ_FNJM01000001.1"/>
</dbReference>
<name>A0A7X0RB72_9CLOT</name>
<keyword evidence="1" id="KW-1133">Transmembrane helix</keyword>
<dbReference type="Proteomes" id="UP000585258">
    <property type="component" value="Unassembled WGS sequence"/>
</dbReference>
<accession>A0A7X0RB72</accession>
<comment type="caution">
    <text evidence="2">The sequence shown here is derived from an EMBL/GenBank/DDBJ whole genome shotgun (WGS) entry which is preliminary data.</text>
</comment>
<proteinExistence type="predicted"/>
<evidence type="ECO:0000256" key="1">
    <source>
        <dbReference type="SAM" id="Phobius"/>
    </source>
</evidence>
<evidence type="ECO:0000313" key="3">
    <source>
        <dbReference type="Proteomes" id="UP000585258"/>
    </source>
</evidence>
<reference evidence="2 3" key="1">
    <citation type="submission" date="2020-08" db="EMBL/GenBank/DDBJ databases">
        <title>Clostridia isolated from Swiss meat.</title>
        <authorList>
            <person name="Wambui J."/>
            <person name="Stevens M.J.A."/>
            <person name="Stephan R."/>
        </authorList>
    </citation>
    <scope>NUCLEOTIDE SEQUENCE [LARGE SCALE GENOMIC DNA]</scope>
    <source>
        <strain evidence="2 3">CM001</strain>
    </source>
</reference>
<dbReference type="EMBL" id="JACKWY010000007">
    <property type="protein sequence ID" value="MBB6715598.1"/>
    <property type="molecule type" value="Genomic_DNA"/>
</dbReference>
<feature type="transmembrane region" description="Helical" evidence="1">
    <location>
        <begin position="6"/>
        <end position="25"/>
    </location>
</feature>